<organism evidence="1 2">
    <name type="scientific">Neisseria wadsworthii 9715</name>
    <dbReference type="NCBI Taxonomy" id="1030841"/>
    <lineage>
        <taxon>Bacteria</taxon>
        <taxon>Pseudomonadati</taxon>
        <taxon>Pseudomonadota</taxon>
        <taxon>Betaproteobacteria</taxon>
        <taxon>Neisseriales</taxon>
        <taxon>Neisseriaceae</taxon>
        <taxon>Neisseria</taxon>
    </lineage>
</organism>
<evidence type="ECO:0000313" key="2">
    <source>
        <dbReference type="Proteomes" id="UP000005336"/>
    </source>
</evidence>
<accession>G4CRH2</accession>
<dbReference type="Proteomes" id="UP000005336">
    <property type="component" value="Unassembled WGS sequence"/>
</dbReference>
<dbReference type="HOGENOM" id="CLU_2753740_0_0_4"/>
<dbReference type="EMBL" id="AGAZ01000061">
    <property type="protein sequence ID" value="EGZ45123.1"/>
    <property type="molecule type" value="Genomic_DNA"/>
</dbReference>
<gene>
    <name evidence="1" type="primary">phnJ</name>
    <name evidence="1" type="ORF">HMPREF9370_1682</name>
</gene>
<dbReference type="PATRIC" id="fig|1030841.3.peg.1673"/>
<protein>
    <submittedName>
        <fullName evidence="1">Phosphonate metabolism protein PhnJ</fullName>
    </submittedName>
</protein>
<reference evidence="1 2" key="1">
    <citation type="submission" date="2011-06" db="EMBL/GenBank/DDBJ databases">
        <authorList>
            <person name="Muzny D."/>
            <person name="Qin X."/>
            <person name="Deng J."/>
            <person name="Jiang H."/>
            <person name="Liu Y."/>
            <person name="Qu J."/>
            <person name="Song X.-Z."/>
            <person name="Zhang L."/>
            <person name="Thornton R."/>
            <person name="Coyle M."/>
            <person name="Francisco L."/>
            <person name="Jackson L."/>
            <person name="Javaid M."/>
            <person name="Korchina V."/>
            <person name="Kovar C."/>
            <person name="Mata R."/>
            <person name="Mathew T."/>
            <person name="Ngo R."/>
            <person name="Nguyen L."/>
            <person name="Nguyen N."/>
            <person name="Okwuonu G."/>
            <person name="Ongeri F."/>
            <person name="Pham C."/>
            <person name="Simmons D."/>
            <person name="Wilczek-Boney K."/>
            <person name="Hale W."/>
            <person name="Jakkamsetti A."/>
            <person name="Pham P."/>
            <person name="Ruth R."/>
            <person name="San Lucas F."/>
            <person name="Warren J."/>
            <person name="Zhang J."/>
            <person name="Zhao Z."/>
            <person name="Zhou C."/>
            <person name="Zhu D."/>
            <person name="Lee S."/>
            <person name="Bess C."/>
            <person name="Blankenburg K."/>
            <person name="Forbes L."/>
            <person name="Fu Q."/>
            <person name="Gubbala S."/>
            <person name="Hirani K."/>
            <person name="Jayaseelan J.C."/>
            <person name="Lara F."/>
            <person name="Munidasa M."/>
            <person name="Palculict T."/>
            <person name="Patil S."/>
            <person name="Pu L.-L."/>
            <person name="Saada N."/>
            <person name="Tang L."/>
            <person name="Weissenberger G."/>
            <person name="Zhu Y."/>
            <person name="Hemphill L."/>
            <person name="Shang Y."/>
            <person name="Youmans B."/>
            <person name="Ayvaz T."/>
            <person name="Ross M."/>
            <person name="Santibanez J."/>
            <person name="Aqrawi P."/>
            <person name="Gross S."/>
            <person name="Joshi V."/>
            <person name="Fowler G."/>
            <person name="Nazareth L."/>
            <person name="Reid J."/>
            <person name="Worley K."/>
            <person name="Petrosino J."/>
            <person name="Highlander S."/>
            <person name="Gibbs R."/>
        </authorList>
    </citation>
    <scope>NUCLEOTIDE SEQUENCE [LARGE SCALE GENOMIC DNA]</scope>
    <source>
        <strain evidence="1 2">9715</strain>
    </source>
</reference>
<evidence type="ECO:0000313" key="1">
    <source>
        <dbReference type="EMBL" id="EGZ45123.1"/>
    </source>
</evidence>
<sequence>MQLNKPCFGFVKQNAYLKIFQTGLDSNFECNTQAVMVGTGLRIKHLAFHSQVFFLAGGSVHLEPCVSPDG</sequence>
<name>G4CRH2_9NEIS</name>
<dbReference type="AlphaFoldDB" id="G4CRH2"/>
<proteinExistence type="predicted"/>
<comment type="caution">
    <text evidence="1">The sequence shown here is derived from an EMBL/GenBank/DDBJ whole genome shotgun (WGS) entry which is preliminary data.</text>
</comment>
<keyword evidence="2" id="KW-1185">Reference proteome</keyword>